<dbReference type="PANTHER" id="PTHR33284:SF1">
    <property type="entry name" value="RIBOSOMAL PROTEIN L25_GLN-TRNA SYNTHETASE, ANTI-CODON-BINDING DOMAIN-CONTAINING PROTEIN"/>
    <property type="match status" value="1"/>
</dbReference>
<proteinExistence type="inferred from homology"/>
<dbReference type="GO" id="GO:0006412">
    <property type="term" value="P:translation"/>
    <property type="evidence" value="ECO:0007669"/>
    <property type="project" value="UniProtKB-UniRule"/>
</dbReference>
<dbReference type="Pfam" id="PF01386">
    <property type="entry name" value="Ribosomal_L25p"/>
    <property type="match status" value="1"/>
</dbReference>
<dbReference type="Proteomes" id="UP000004200">
    <property type="component" value="Unassembled WGS sequence"/>
</dbReference>
<evidence type="ECO:0000256" key="2">
    <source>
        <dbReference type="ARBA" id="ARBA00022884"/>
    </source>
</evidence>
<reference evidence="9 10" key="1">
    <citation type="submission" date="2011-06" db="EMBL/GenBank/DDBJ databases">
        <title>The draft genome of Thiorhodococcus drewsii AZ1.</title>
        <authorList>
            <consortium name="US DOE Joint Genome Institute (JGI-PGF)"/>
            <person name="Lucas S."/>
            <person name="Han J."/>
            <person name="Lapidus A."/>
            <person name="Cheng J.-F."/>
            <person name="Goodwin L."/>
            <person name="Pitluck S."/>
            <person name="Peters L."/>
            <person name="Land M.L."/>
            <person name="Hauser L."/>
            <person name="Vogl K."/>
            <person name="Liu Z."/>
            <person name="Imhoff J."/>
            <person name="Thiel V."/>
            <person name="Frigaard N.-U."/>
            <person name="Bryant D.A."/>
            <person name="Woyke T.J."/>
        </authorList>
    </citation>
    <scope>NUCLEOTIDE SEQUENCE [LARGE SCALE GENOMIC DNA]</scope>
    <source>
        <strain evidence="9 10">AZ1</strain>
    </source>
</reference>
<dbReference type="HAMAP" id="MF_01336">
    <property type="entry name" value="Ribosomal_bL25"/>
    <property type="match status" value="1"/>
</dbReference>
<dbReference type="InterPro" id="IPR020055">
    <property type="entry name" value="Ribosomal_bL25_short"/>
</dbReference>
<organism evidence="9 10">
    <name type="scientific">Thiorhodococcus drewsii AZ1</name>
    <dbReference type="NCBI Taxonomy" id="765913"/>
    <lineage>
        <taxon>Bacteria</taxon>
        <taxon>Pseudomonadati</taxon>
        <taxon>Pseudomonadota</taxon>
        <taxon>Gammaproteobacteria</taxon>
        <taxon>Chromatiales</taxon>
        <taxon>Chromatiaceae</taxon>
        <taxon>Thiorhodococcus</taxon>
    </lineage>
</organism>
<feature type="compositionally biased region" description="Acidic residues" evidence="6">
    <location>
        <begin position="193"/>
        <end position="206"/>
    </location>
</feature>
<dbReference type="PANTHER" id="PTHR33284">
    <property type="entry name" value="RIBOSOMAL PROTEIN L25/GLN-TRNA SYNTHETASE, ANTI-CODON-BINDING DOMAIN-CONTAINING PROTEIN"/>
    <property type="match status" value="1"/>
</dbReference>
<dbReference type="SUPFAM" id="SSF50715">
    <property type="entry name" value="Ribosomal protein L25-like"/>
    <property type="match status" value="1"/>
</dbReference>
<evidence type="ECO:0000256" key="5">
    <source>
        <dbReference type="HAMAP-Rule" id="MF_01334"/>
    </source>
</evidence>
<dbReference type="PATRIC" id="fig|765913.3.peg.1743"/>
<evidence type="ECO:0000259" key="7">
    <source>
        <dbReference type="Pfam" id="PF01386"/>
    </source>
</evidence>
<dbReference type="CDD" id="cd00495">
    <property type="entry name" value="Ribosomal_L25_TL5_CTC"/>
    <property type="match status" value="1"/>
</dbReference>
<feature type="domain" description="Large ribosomal subunit protein bL25 beta" evidence="8">
    <location>
        <begin position="102"/>
        <end position="189"/>
    </location>
</feature>
<dbReference type="STRING" id="765913.ThidrDRAFT_1719"/>
<dbReference type="EMBL" id="AFWT01000010">
    <property type="protein sequence ID" value="EGV31834.1"/>
    <property type="molecule type" value="Genomic_DNA"/>
</dbReference>
<keyword evidence="3 5" id="KW-0689">Ribosomal protein</keyword>
<evidence type="ECO:0000256" key="4">
    <source>
        <dbReference type="ARBA" id="ARBA00023274"/>
    </source>
</evidence>
<name>G2E0A6_9GAMM</name>
<keyword evidence="1 5" id="KW-0699">rRNA-binding</keyword>
<dbReference type="Pfam" id="PF14693">
    <property type="entry name" value="Ribosomal_TL5_C"/>
    <property type="match status" value="1"/>
</dbReference>
<accession>G2E0A6</accession>
<dbReference type="NCBIfam" id="NF004128">
    <property type="entry name" value="PRK05618.1-2"/>
    <property type="match status" value="1"/>
</dbReference>
<dbReference type="GO" id="GO:0022625">
    <property type="term" value="C:cytosolic large ribosomal subunit"/>
    <property type="evidence" value="ECO:0007669"/>
    <property type="project" value="TreeGrafter"/>
</dbReference>
<feature type="region of interest" description="Disordered" evidence="6">
    <location>
        <begin position="176"/>
        <end position="206"/>
    </location>
</feature>
<dbReference type="InterPro" id="IPR037121">
    <property type="entry name" value="Ribosomal_bL25_C"/>
</dbReference>
<dbReference type="OrthoDB" id="9806411at2"/>
<dbReference type="RefSeq" id="WP_007040433.1">
    <property type="nucleotide sequence ID" value="NZ_AFWT01000010.1"/>
</dbReference>
<dbReference type="HAMAP" id="MF_01334">
    <property type="entry name" value="Ribosomal_bL25_CTC"/>
    <property type="match status" value="1"/>
</dbReference>
<dbReference type="eggNOG" id="COG1825">
    <property type="taxonomic scope" value="Bacteria"/>
</dbReference>
<evidence type="ECO:0000256" key="1">
    <source>
        <dbReference type="ARBA" id="ARBA00022730"/>
    </source>
</evidence>
<feature type="domain" description="Large ribosomal subunit protein bL25 L25" evidence="7">
    <location>
        <begin position="9"/>
        <end position="94"/>
    </location>
</feature>
<dbReference type="InterPro" id="IPR020057">
    <property type="entry name" value="Ribosomal_bL25_b-dom"/>
</dbReference>
<dbReference type="NCBIfam" id="NF004130">
    <property type="entry name" value="PRK05618.1-5"/>
    <property type="match status" value="1"/>
</dbReference>
<evidence type="ECO:0000256" key="6">
    <source>
        <dbReference type="SAM" id="MobiDB-lite"/>
    </source>
</evidence>
<evidence type="ECO:0000313" key="9">
    <source>
        <dbReference type="EMBL" id="EGV31834.1"/>
    </source>
</evidence>
<comment type="similarity">
    <text evidence="5">Belongs to the bacterial ribosomal protein bL25 family. CTC subfamily.</text>
</comment>
<dbReference type="NCBIfam" id="TIGR00731">
    <property type="entry name" value="bL25_bact_ctc"/>
    <property type="match status" value="1"/>
</dbReference>
<evidence type="ECO:0000313" key="10">
    <source>
        <dbReference type="Proteomes" id="UP000004200"/>
    </source>
</evidence>
<comment type="function">
    <text evidence="5">This is one of the proteins that binds to the 5S RNA in the ribosome where it forms part of the central protuberance.</text>
</comment>
<comment type="subunit">
    <text evidence="5">Part of the 50S ribosomal subunit; part of the 5S rRNA/L5/L18/L25 subcomplex. Contacts the 5S rRNA. Binds to the 5S rRNA independently of L5 and L18.</text>
</comment>
<protein>
    <recommendedName>
        <fullName evidence="5">Large ribosomal subunit protein bL25</fullName>
    </recommendedName>
    <alternativeName>
        <fullName evidence="5">General stress protein CTC</fullName>
    </alternativeName>
</protein>
<evidence type="ECO:0000256" key="3">
    <source>
        <dbReference type="ARBA" id="ARBA00022980"/>
    </source>
</evidence>
<dbReference type="InterPro" id="IPR029751">
    <property type="entry name" value="Ribosomal_L25_dom"/>
</dbReference>
<comment type="caution">
    <text evidence="9">The sequence shown here is derived from an EMBL/GenBank/DDBJ whole genome shotgun (WGS) entry which is preliminary data.</text>
</comment>
<gene>
    <name evidence="5" type="primary">rplY</name>
    <name evidence="5" type="synonym">ctc</name>
    <name evidence="9" type="ORF">ThidrDRAFT_1719</name>
</gene>
<dbReference type="InterPro" id="IPR020930">
    <property type="entry name" value="Ribosomal_uL5_bac-type"/>
</dbReference>
<dbReference type="InterPro" id="IPR001021">
    <property type="entry name" value="Ribosomal_bL25_long"/>
</dbReference>
<sequence length="206" mass="22505">MSVNFDVIAQPRETAGKGASRRLRRTGQVPVILYGAHQEPEMLSVAHNELLKHLDNEAFYSHVLDLKVGDKATKVVLKDMQRHPSKPFILHVDFMRVSQDEKLKMVVPLHFLNEETCAGAKAGGLVSHNITEVEIVCLPKDLPEYITLDLAELEIGAVVHLSELVMPEGVALSHAPESDEPVVAIHGPRGGDEGEEGEAEGEESPA</sequence>
<keyword evidence="4 5" id="KW-0687">Ribonucleoprotein</keyword>
<dbReference type="Gene3D" id="2.170.120.20">
    <property type="entry name" value="Ribosomal protein L25, beta domain"/>
    <property type="match status" value="1"/>
</dbReference>
<dbReference type="NCBIfam" id="NF004612">
    <property type="entry name" value="PRK05943.1"/>
    <property type="match status" value="1"/>
</dbReference>
<evidence type="ECO:0000259" key="8">
    <source>
        <dbReference type="Pfam" id="PF14693"/>
    </source>
</evidence>
<keyword evidence="10" id="KW-1185">Reference proteome</keyword>
<keyword evidence="2 5" id="KW-0694">RNA-binding</keyword>
<dbReference type="InterPro" id="IPR011035">
    <property type="entry name" value="Ribosomal_bL25/Gln-tRNA_synth"/>
</dbReference>
<dbReference type="GO" id="GO:0008097">
    <property type="term" value="F:5S rRNA binding"/>
    <property type="evidence" value="ECO:0007669"/>
    <property type="project" value="InterPro"/>
</dbReference>
<dbReference type="Gene3D" id="2.40.240.10">
    <property type="entry name" value="Ribosomal Protein L25, Chain P"/>
    <property type="match status" value="1"/>
</dbReference>
<dbReference type="AlphaFoldDB" id="G2E0A6"/>
<dbReference type="InterPro" id="IPR020056">
    <property type="entry name" value="Rbsml_bL25/Gln-tRNA_synth_N"/>
</dbReference>
<dbReference type="GO" id="GO:0003735">
    <property type="term" value="F:structural constituent of ribosome"/>
    <property type="evidence" value="ECO:0007669"/>
    <property type="project" value="InterPro"/>
</dbReference>